<evidence type="ECO:0000313" key="2">
    <source>
        <dbReference type="EMBL" id="SVE02294.1"/>
    </source>
</evidence>
<dbReference type="Pfam" id="PF13538">
    <property type="entry name" value="UvrD_C_2"/>
    <property type="match status" value="1"/>
</dbReference>
<feature type="non-terminal residue" evidence="2">
    <location>
        <position position="1"/>
    </location>
</feature>
<gene>
    <name evidence="2" type="ORF">METZ01_LOCUS455148</name>
</gene>
<proteinExistence type="predicted"/>
<reference evidence="2" key="1">
    <citation type="submission" date="2018-05" db="EMBL/GenBank/DDBJ databases">
        <authorList>
            <person name="Lanie J.A."/>
            <person name="Ng W.-L."/>
            <person name="Kazmierczak K.M."/>
            <person name="Andrzejewski T.M."/>
            <person name="Davidsen T.M."/>
            <person name="Wayne K.J."/>
            <person name="Tettelin H."/>
            <person name="Glass J.I."/>
            <person name="Rusch D."/>
            <person name="Podicherti R."/>
            <person name="Tsui H.-C.T."/>
            <person name="Winkler M.E."/>
        </authorList>
    </citation>
    <scope>NUCLEOTIDE SEQUENCE</scope>
</reference>
<dbReference type="CDD" id="cd18809">
    <property type="entry name" value="SF1_C_RecD"/>
    <property type="match status" value="1"/>
</dbReference>
<accession>A0A383A3M5</accession>
<dbReference type="EMBL" id="UINC01188872">
    <property type="protein sequence ID" value="SVE02294.1"/>
    <property type="molecule type" value="Genomic_DNA"/>
</dbReference>
<dbReference type="AlphaFoldDB" id="A0A383A3M5"/>
<organism evidence="2">
    <name type="scientific">marine metagenome</name>
    <dbReference type="NCBI Taxonomy" id="408172"/>
    <lineage>
        <taxon>unclassified sequences</taxon>
        <taxon>metagenomes</taxon>
        <taxon>ecological metagenomes</taxon>
    </lineage>
</organism>
<protein>
    <recommendedName>
        <fullName evidence="1">UvrD-like helicase C-terminal domain-containing protein</fullName>
    </recommendedName>
</protein>
<evidence type="ECO:0000259" key="1">
    <source>
        <dbReference type="Pfam" id="PF13538"/>
    </source>
</evidence>
<name>A0A383A3M5_9ZZZZ</name>
<sequence>PKGGWRAISLGRLPPHETAYAMTVHKSQGLEFACVILVLPEKMSPVLSRPLLYTAITRAISRLEIWGSKEVLQQAIVRKELQASGLTKRFMPVAK</sequence>
<feature type="domain" description="UvrD-like helicase C-terminal" evidence="1">
    <location>
        <begin position="19"/>
        <end position="60"/>
    </location>
</feature>
<dbReference type="InterPro" id="IPR027785">
    <property type="entry name" value="UvrD-like_helicase_C"/>
</dbReference>
<dbReference type="Gene3D" id="3.40.50.300">
    <property type="entry name" value="P-loop containing nucleotide triphosphate hydrolases"/>
    <property type="match status" value="1"/>
</dbReference>
<dbReference type="InterPro" id="IPR027417">
    <property type="entry name" value="P-loop_NTPase"/>
</dbReference>
<dbReference type="SUPFAM" id="SSF52540">
    <property type="entry name" value="P-loop containing nucleoside triphosphate hydrolases"/>
    <property type="match status" value="1"/>
</dbReference>